<name>A0AB37UG02_9CYAN</name>
<evidence type="ECO:0000313" key="1">
    <source>
        <dbReference type="EMBL" id="RUT10511.1"/>
    </source>
</evidence>
<sequence>MQKLQEMIDVLINEVVETRLHKYLYNLEKLVLDCSNKIELKKRWLQIYLN</sequence>
<keyword evidence="2" id="KW-1185">Reference proteome</keyword>
<dbReference type="AlphaFoldDB" id="A0AB37UG02"/>
<dbReference type="Proteomes" id="UP000282574">
    <property type="component" value="Unassembled WGS sequence"/>
</dbReference>
<dbReference type="EMBL" id="RSCK01000041">
    <property type="protein sequence ID" value="RUT10511.1"/>
    <property type="molecule type" value="Genomic_DNA"/>
</dbReference>
<reference evidence="1 2" key="1">
    <citation type="journal article" date="2019" name="Genome Biol. Evol.">
        <title>Day and night: Metabolic profiles and evolutionary relationships of six axenic non-marine cyanobacteria.</title>
        <authorList>
            <person name="Will S.E."/>
            <person name="Henke P."/>
            <person name="Boedeker C."/>
            <person name="Huang S."/>
            <person name="Brinkmann H."/>
            <person name="Rohde M."/>
            <person name="Jarek M."/>
            <person name="Friedl T."/>
            <person name="Seufert S."/>
            <person name="Schumacher M."/>
            <person name="Overmann J."/>
            <person name="Neumann-Schaal M."/>
            <person name="Petersen J."/>
        </authorList>
    </citation>
    <scope>NUCLEOTIDE SEQUENCE [LARGE SCALE GENOMIC DNA]</scope>
    <source>
        <strain evidence="1 2">SAG 39.79</strain>
    </source>
</reference>
<gene>
    <name evidence="1" type="ORF">DSM107010_41970</name>
</gene>
<proteinExistence type="predicted"/>
<accession>A0AB37UG02</accession>
<organism evidence="1 2">
    <name type="scientific">Chroococcidiopsis cubana SAG 39.79</name>
    <dbReference type="NCBI Taxonomy" id="388085"/>
    <lineage>
        <taxon>Bacteria</taxon>
        <taxon>Bacillati</taxon>
        <taxon>Cyanobacteriota</taxon>
        <taxon>Cyanophyceae</taxon>
        <taxon>Chroococcidiopsidales</taxon>
        <taxon>Chroococcidiopsidaceae</taxon>
        <taxon>Chroococcidiopsis</taxon>
    </lineage>
</organism>
<evidence type="ECO:0000313" key="2">
    <source>
        <dbReference type="Proteomes" id="UP000282574"/>
    </source>
</evidence>
<comment type="caution">
    <text evidence="1">The sequence shown here is derived from an EMBL/GenBank/DDBJ whole genome shotgun (WGS) entry which is preliminary data.</text>
</comment>
<protein>
    <submittedName>
        <fullName evidence="1">Uncharacterized protein</fullName>
    </submittedName>
</protein>